<gene>
    <name evidence="1" type="ORF">GSCOC_T00027748001</name>
</gene>
<dbReference type="Gramene" id="CDP08693">
    <property type="protein sequence ID" value="CDP08693"/>
    <property type="gene ID" value="GSCOC_T00027748001"/>
</dbReference>
<name>A0A068UM89_COFCA</name>
<sequence>MADSVGPQQQQVCIFFKKPSKGKNIRKCPAFQEDNGDDDSVGESSVIYKKKPAAANNKLHFSIGSSKRSIEIETIVDSRTPFFLL</sequence>
<dbReference type="EMBL" id="HG739119">
    <property type="protein sequence ID" value="CDP08693.1"/>
    <property type="molecule type" value="Genomic_DNA"/>
</dbReference>
<organism evidence="1 2">
    <name type="scientific">Coffea canephora</name>
    <name type="common">Robusta coffee</name>
    <dbReference type="NCBI Taxonomy" id="49390"/>
    <lineage>
        <taxon>Eukaryota</taxon>
        <taxon>Viridiplantae</taxon>
        <taxon>Streptophyta</taxon>
        <taxon>Embryophyta</taxon>
        <taxon>Tracheophyta</taxon>
        <taxon>Spermatophyta</taxon>
        <taxon>Magnoliopsida</taxon>
        <taxon>eudicotyledons</taxon>
        <taxon>Gunneridae</taxon>
        <taxon>Pentapetalae</taxon>
        <taxon>asterids</taxon>
        <taxon>lamiids</taxon>
        <taxon>Gentianales</taxon>
        <taxon>Rubiaceae</taxon>
        <taxon>Ixoroideae</taxon>
        <taxon>Gardenieae complex</taxon>
        <taxon>Bertiereae - Coffeeae clade</taxon>
        <taxon>Coffeeae</taxon>
        <taxon>Coffea</taxon>
    </lineage>
</organism>
<dbReference type="InParanoid" id="A0A068UM89"/>
<dbReference type="STRING" id="49390.A0A068UM89"/>
<keyword evidence="2" id="KW-1185">Reference proteome</keyword>
<evidence type="ECO:0000313" key="2">
    <source>
        <dbReference type="Proteomes" id="UP000295252"/>
    </source>
</evidence>
<evidence type="ECO:0000313" key="1">
    <source>
        <dbReference type="EMBL" id="CDP08693.1"/>
    </source>
</evidence>
<dbReference type="AlphaFoldDB" id="A0A068UM89"/>
<dbReference type="Proteomes" id="UP000295252">
    <property type="component" value="Chromosome IV"/>
</dbReference>
<proteinExistence type="predicted"/>
<dbReference type="PhylomeDB" id="A0A068UM89"/>
<accession>A0A068UM89</accession>
<reference evidence="2" key="1">
    <citation type="journal article" date="2014" name="Science">
        <title>The coffee genome provides insight into the convergent evolution of caffeine biosynthesis.</title>
        <authorList>
            <person name="Denoeud F."/>
            <person name="Carretero-Paulet L."/>
            <person name="Dereeper A."/>
            <person name="Droc G."/>
            <person name="Guyot R."/>
            <person name="Pietrella M."/>
            <person name="Zheng C."/>
            <person name="Alberti A."/>
            <person name="Anthony F."/>
            <person name="Aprea G."/>
            <person name="Aury J.M."/>
            <person name="Bento P."/>
            <person name="Bernard M."/>
            <person name="Bocs S."/>
            <person name="Campa C."/>
            <person name="Cenci A."/>
            <person name="Combes M.C."/>
            <person name="Crouzillat D."/>
            <person name="Da Silva C."/>
            <person name="Daddiego L."/>
            <person name="De Bellis F."/>
            <person name="Dussert S."/>
            <person name="Garsmeur O."/>
            <person name="Gayraud T."/>
            <person name="Guignon V."/>
            <person name="Jahn K."/>
            <person name="Jamilloux V."/>
            <person name="Joet T."/>
            <person name="Labadie K."/>
            <person name="Lan T."/>
            <person name="Leclercq J."/>
            <person name="Lepelley M."/>
            <person name="Leroy T."/>
            <person name="Li L.T."/>
            <person name="Librado P."/>
            <person name="Lopez L."/>
            <person name="Munoz A."/>
            <person name="Noel B."/>
            <person name="Pallavicini A."/>
            <person name="Perrotta G."/>
            <person name="Poncet V."/>
            <person name="Pot D."/>
            <person name="Priyono X."/>
            <person name="Rigoreau M."/>
            <person name="Rouard M."/>
            <person name="Rozas J."/>
            <person name="Tranchant-Dubreuil C."/>
            <person name="VanBuren R."/>
            <person name="Zhang Q."/>
            <person name="Andrade A.C."/>
            <person name="Argout X."/>
            <person name="Bertrand B."/>
            <person name="de Kochko A."/>
            <person name="Graziosi G."/>
            <person name="Henry R.J."/>
            <person name="Jayarama X."/>
            <person name="Ming R."/>
            <person name="Nagai C."/>
            <person name="Rounsley S."/>
            <person name="Sankoff D."/>
            <person name="Giuliano G."/>
            <person name="Albert V.A."/>
            <person name="Wincker P."/>
            <person name="Lashermes P."/>
        </authorList>
    </citation>
    <scope>NUCLEOTIDE SEQUENCE [LARGE SCALE GENOMIC DNA]</scope>
    <source>
        <strain evidence="2">cv. DH200-94</strain>
    </source>
</reference>
<protein>
    <submittedName>
        <fullName evidence="1">Uncharacterized protein</fullName>
    </submittedName>
</protein>